<keyword evidence="2" id="KW-0677">Repeat</keyword>
<keyword evidence="9" id="KW-1185">Reference proteome</keyword>
<dbReference type="GO" id="GO:0008270">
    <property type="term" value="F:zinc ion binding"/>
    <property type="evidence" value="ECO:0007669"/>
    <property type="project" value="UniProtKB-KW"/>
</dbReference>
<dbReference type="GO" id="GO:0000981">
    <property type="term" value="F:DNA-binding transcription factor activity, RNA polymerase II-specific"/>
    <property type="evidence" value="ECO:0007669"/>
    <property type="project" value="TreeGrafter"/>
</dbReference>
<feature type="non-terminal residue" evidence="8">
    <location>
        <position position="52"/>
    </location>
</feature>
<evidence type="ECO:0000256" key="3">
    <source>
        <dbReference type="ARBA" id="ARBA00022771"/>
    </source>
</evidence>
<dbReference type="PANTHER" id="PTHR14003:SF19">
    <property type="entry name" value="YY2 TRANSCRIPTION FACTOR"/>
    <property type="match status" value="1"/>
</dbReference>
<dbReference type="Pfam" id="PF00096">
    <property type="entry name" value="zf-C2H2"/>
    <property type="match status" value="2"/>
</dbReference>
<protein>
    <recommendedName>
        <fullName evidence="5">C2H2 type master regulator of conidiophore development brlA</fullName>
    </recommendedName>
</protein>
<dbReference type="PROSITE" id="PS00028">
    <property type="entry name" value="ZINC_FINGER_C2H2_1"/>
    <property type="match status" value="1"/>
</dbReference>
<evidence type="ECO:0000313" key="9">
    <source>
        <dbReference type="Proteomes" id="UP000800235"/>
    </source>
</evidence>
<dbReference type="GO" id="GO:0000785">
    <property type="term" value="C:chromatin"/>
    <property type="evidence" value="ECO:0007669"/>
    <property type="project" value="TreeGrafter"/>
</dbReference>
<feature type="domain" description="C2H2-type" evidence="7">
    <location>
        <begin position="31"/>
        <end position="52"/>
    </location>
</feature>
<keyword evidence="1" id="KW-0479">Metal-binding</keyword>
<dbReference type="AlphaFoldDB" id="A0A9P4U3K0"/>
<dbReference type="PROSITE" id="PS50157">
    <property type="entry name" value="ZINC_FINGER_C2H2_2"/>
    <property type="match status" value="2"/>
</dbReference>
<accession>A0A9P4U3K0</accession>
<dbReference type="Proteomes" id="UP000800235">
    <property type="component" value="Unassembled WGS sequence"/>
</dbReference>
<dbReference type="GO" id="GO:0000978">
    <property type="term" value="F:RNA polymerase II cis-regulatory region sequence-specific DNA binding"/>
    <property type="evidence" value="ECO:0007669"/>
    <property type="project" value="TreeGrafter"/>
</dbReference>
<dbReference type="InterPro" id="IPR036236">
    <property type="entry name" value="Znf_C2H2_sf"/>
</dbReference>
<dbReference type="Gene3D" id="3.30.160.60">
    <property type="entry name" value="Classic Zinc Finger"/>
    <property type="match status" value="2"/>
</dbReference>
<dbReference type="OrthoDB" id="8922241at2759"/>
<keyword evidence="3 6" id="KW-0863">Zinc-finger</keyword>
<feature type="non-terminal residue" evidence="8">
    <location>
        <position position="1"/>
    </location>
</feature>
<dbReference type="InterPro" id="IPR013087">
    <property type="entry name" value="Znf_C2H2_type"/>
</dbReference>
<evidence type="ECO:0000313" key="8">
    <source>
        <dbReference type="EMBL" id="KAF2435696.1"/>
    </source>
</evidence>
<dbReference type="EMBL" id="MU007012">
    <property type="protein sequence ID" value="KAF2435696.1"/>
    <property type="molecule type" value="Genomic_DNA"/>
</dbReference>
<name>A0A9P4U3K0_9PEZI</name>
<comment type="caution">
    <text evidence="8">The sequence shown here is derived from an EMBL/GenBank/DDBJ whole genome shotgun (WGS) entry which is preliminary data.</text>
</comment>
<reference evidence="8" key="1">
    <citation type="journal article" date="2020" name="Stud. Mycol.">
        <title>101 Dothideomycetes genomes: a test case for predicting lifestyles and emergence of pathogens.</title>
        <authorList>
            <person name="Haridas S."/>
            <person name="Albert R."/>
            <person name="Binder M."/>
            <person name="Bloem J."/>
            <person name="Labutti K."/>
            <person name="Salamov A."/>
            <person name="Andreopoulos B."/>
            <person name="Baker S."/>
            <person name="Barry K."/>
            <person name="Bills G."/>
            <person name="Bluhm B."/>
            <person name="Cannon C."/>
            <person name="Castanera R."/>
            <person name="Culley D."/>
            <person name="Daum C."/>
            <person name="Ezra D."/>
            <person name="Gonzalez J."/>
            <person name="Henrissat B."/>
            <person name="Kuo A."/>
            <person name="Liang C."/>
            <person name="Lipzen A."/>
            <person name="Lutzoni F."/>
            <person name="Magnuson J."/>
            <person name="Mondo S."/>
            <person name="Nolan M."/>
            <person name="Ohm R."/>
            <person name="Pangilinan J."/>
            <person name="Park H.-J."/>
            <person name="Ramirez L."/>
            <person name="Alfaro M."/>
            <person name="Sun H."/>
            <person name="Tritt A."/>
            <person name="Yoshinaga Y."/>
            <person name="Zwiers L.-H."/>
            <person name="Turgeon B."/>
            <person name="Goodwin S."/>
            <person name="Spatafora J."/>
            <person name="Crous P."/>
            <person name="Grigoriev I."/>
        </authorList>
    </citation>
    <scope>NUCLEOTIDE SEQUENCE</scope>
    <source>
        <strain evidence="8">CBS 130266</strain>
    </source>
</reference>
<proteinExistence type="predicted"/>
<evidence type="ECO:0000256" key="5">
    <source>
        <dbReference type="ARBA" id="ARBA00044085"/>
    </source>
</evidence>
<dbReference type="FunFam" id="3.30.160.60:FF:000303">
    <property type="entry name" value="Zinc finger protein 41"/>
    <property type="match status" value="1"/>
</dbReference>
<dbReference type="SMART" id="SM00355">
    <property type="entry name" value="ZnF_C2H2"/>
    <property type="match status" value="2"/>
</dbReference>
<evidence type="ECO:0000259" key="7">
    <source>
        <dbReference type="PROSITE" id="PS50157"/>
    </source>
</evidence>
<evidence type="ECO:0000256" key="2">
    <source>
        <dbReference type="ARBA" id="ARBA00022737"/>
    </source>
</evidence>
<organism evidence="8 9">
    <name type="scientific">Tothia fuscella</name>
    <dbReference type="NCBI Taxonomy" id="1048955"/>
    <lineage>
        <taxon>Eukaryota</taxon>
        <taxon>Fungi</taxon>
        <taxon>Dikarya</taxon>
        <taxon>Ascomycota</taxon>
        <taxon>Pezizomycotina</taxon>
        <taxon>Dothideomycetes</taxon>
        <taxon>Pleosporomycetidae</taxon>
        <taxon>Venturiales</taxon>
        <taxon>Cylindrosympodiaceae</taxon>
        <taxon>Tothia</taxon>
    </lineage>
</organism>
<feature type="domain" description="C2H2-type" evidence="7">
    <location>
        <begin position="3"/>
        <end position="30"/>
    </location>
</feature>
<dbReference type="GO" id="GO:0005667">
    <property type="term" value="C:transcription regulator complex"/>
    <property type="evidence" value="ECO:0007669"/>
    <property type="project" value="TreeGrafter"/>
</dbReference>
<evidence type="ECO:0000256" key="1">
    <source>
        <dbReference type="ARBA" id="ARBA00022723"/>
    </source>
</evidence>
<dbReference type="PANTHER" id="PTHR14003">
    <property type="entry name" value="TRANSCRIPTIONAL REPRESSOR PROTEIN YY"/>
    <property type="match status" value="1"/>
</dbReference>
<evidence type="ECO:0000256" key="4">
    <source>
        <dbReference type="ARBA" id="ARBA00022833"/>
    </source>
</evidence>
<keyword evidence="4" id="KW-0862">Zinc</keyword>
<evidence type="ECO:0000256" key="6">
    <source>
        <dbReference type="PROSITE-ProRule" id="PRU00042"/>
    </source>
</evidence>
<dbReference type="SUPFAM" id="SSF57667">
    <property type="entry name" value="beta-beta-alpha zinc fingers"/>
    <property type="match status" value="1"/>
</dbReference>
<gene>
    <name evidence="8" type="ORF">EJ08DRAFT_558437</name>
</gene>
<sequence>RPYKCDECGHGFLHKKDLDRHMPRHTGQKLFRCSIPGCPKTYTRKDNLSRHI</sequence>